<feature type="domain" description="RING-type" evidence="6">
    <location>
        <begin position="108"/>
        <end position="151"/>
    </location>
</feature>
<dbReference type="PROSITE" id="PS01359">
    <property type="entry name" value="ZF_PHD_1"/>
    <property type="match status" value="1"/>
</dbReference>
<gene>
    <name evidence="7" type="ORF">AABB24_022685</name>
</gene>
<reference evidence="7 8" key="1">
    <citation type="submission" date="2024-05" db="EMBL/GenBank/DDBJ databases">
        <title>De novo assembly of an allotetraploid wild potato.</title>
        <authorList>
            <person name="Hosaka A.J."/>
        </authorList>
    </citation>
    <scope>NUCLEOTIDE SEQUENCE [LARGE SCALE GENOMIC DNA]</scope>
    <source>
        <tissue evidence="7">Young leaves</tissue>
    </source>
</reference>
<dbReference type="InterPro" id="IPR001841">
    <property type="entry name" value="Znf_RING"/>
</dbReference>
<keyword evidence="2 4" id="KW-0863">Zinc-finger</keyword>
<comment type="caution">
    <text evidence="7">The sequence shown here is derived from an EMBL/GenBank/DDBJ whole genome shotgun (WGS) entry which is preliminary data.</text>
</comment>
<keyword evidence="3" id="KW-0862">Zinc</keyword>
<keyword evidence="5" id="KW-0812">Transmembrane</keyword>
<dbReference type="Gene3D" id="3.30.40.10">
    <property type="entry name" value="Zinc/RING finger domain, C3HC4 (zinc finger)"/>
    <property type="match status" value="1"/>
</dbReference>
<keyword evidence="5" id="KW-1133">Transmembrane helix</keyword>
<evidence type="ECO:0000256" key="4">
    <source>
        <dbReference type="PROSITE-ProRule" id="PRU00175"/>
    </source>
</evidence>
<protein>
    <recommendedName>
        <fullName evidence="6">RING-type domain-containing protein</fullName>
    </recommendedName>
</protein>
<dbReference type="SUPFAM" id="SSF57850">
    <property type="entry name" value="RING/U-box"/>
    <property type="match status" value="1"/>
</dbReference>
<dbReference type="InterPro" id="IPR013083">
    <property type="entry name" value="Znf_RING/FYVE/PHD"/>
</dbReference>
<feature type="non-terminal residue" evidence="7">
    <location>
        <position position="1"/>
    </location>
</feature>
<evidence type="ECO:0000256" key="5">
    <source>
        <dbReference type="SAM" id="Phobius"/>
    </source>
</evidence>
<evidence type="ECO:0000256" key="2">
    <source>
        <dbReference type="ARBA" id="ARBA00022771"/>
    </source>
</evidence>
<name>A0ABD2T0Q2_9SOLN</name>
<organism evidence="7 8">
    <name type="scientific">Solanum stoloniferum</name>
    <dbReference type="NCBI Taxonomy" id="62892"/>
    <lineage>
        <taxon>Eukaryota</taxon>
        <taxon>Viridiplantae</taxon>
        <taxon>Streptophyta</taxon>
        <taxon>Embryophyta</taxon>
        <taxon>Tracheophyta</taxon>
        <taxon>Spermatophyta</taxon>
        <taxon>Magnoliopsida</taxon>
        <taxon>eudicotyledons</taxon>
        <taxon>Gunneridae</taxon>
        <taxon>Pentapetalae</taxon>
        <taxon>asterids</taxon>
        <taxon>lamiids</taxon>
        <taxon>Solanales</taxon>
        <taxon>Solanaceae</taxon>
        <taxon>Solanoideae</taxon>
        <taxon>Solaneae</taxon>
        <taxon>Solanum</taxon>
    </lineage>
</organism>
<keyword evidence="5" id="KW-0472">Membrane</keyword>
<dbReference type="EMBL" id="JBJKTR010000013">
    <property type="protein sequence ID" value="KAL3349716.1"/>
    <property type="molecule type" value="Genomic_DNA"/>
</dbReference>
<dbReference type="PANTHER" id="PTHR45969:SF88">
    <property type="entry name" value="RING-H2 FINGER PROTEIN ATL18-LIKE"/>
    <property type="match status" value="1"/>
</dbReference>
<dbReference type="AlphaFoldDB" id="A0ABD2T0Q2"/>
<evidence type="ECO:0000259" key="6">
    <source>
        <dbReference type="PROSITE" id="PS50089"/>
    </source>
</evidence>
<dbReference type="InterPro" id="IPR019786">
    <property type="entry name" value="Zinc_finger_PHD-type_CS"/>
</dbReference>
<evidence type="ECO:0000313" key="7">
    <source>
        <dbReference type="EMBL" id="KAL3349716.1"/>
    </source>
</evidence>
<dbReference type="Pfam" id="PF13639">
    <property type="entry name" value="zf-RING_2"/>
    <property type="match status" value="1"/>
</dbReference>
<dbReference type="PANTHER" id="PTHR45969">
    <property type="entry name" value="RING ZINC FINGER PROTEIN-RELATED"/>
    <property type="match status" value="1"/>
</dbReference>
<accession>A0ABD2T0Q2</accession>
<feature type="transmembrane region" description="Helical" evidence="5">
    <location>
        <begin position="21"/>
        <end position="47"/>
    </location>
</feature>
<dbReference type="Proteomes" id="UP001627284">
    <property type="component" value="Unassembled WGS sequence"/>
</dbReference>
<evidence type="ECO:0000256" key="3">
    <source>
        <dbReference type="ARBA" id="ARBA00022833"/>
    </source>
</evidence>
<keyword evidence="1" id="KW-0479">Metal-binding</keyword>
<proteinExistence type="predicted"/>
<keyword evidence="8" id="KW-1185">Reference proteome</keyword>
<dbReference type="SMART" id="SM00184">
    <property type="entry name" value="RING"/>
    <property type="match status" value="1"/>
</dbReference>
<evidence type="ECO:0000313" key="8">
    <source>
        <dbReference type="Proteomes" id="UP001627284"/>
    </source>
</evidence>
<dbReference type="GO" id="GO:0008270">
    <property type="term" value="F:zinc ion binding"/>
    <property type="evidence" value="ECO:0007669"/>
    <property type="project" value="UniProtKB-KW"/>
</dbReference>
<dbReference type="PROSITE" id="PS50089">
    <property type="entry name" value="ZF_RING_2"/>
    <property type="match status" value="1"/>
</dbReference>
<sequence length="160" mass="18525">HHSHIQQRKRKKPTTLKSEKLKMISSVVTAQSHISFITITFYTFLYIPFSHIHQFIHKMLEFFYPYPRPVSGAVAVTVPTYCELSLATTTFADVCQSNVGERGVEDSCSICLMEYEKENVVCELPRCKHVFHMECIEGWVERCQFTCPLCRSLLLQQPDC</sequence>
<evidence type="ECO:0000256" key="1">
    <source>
        <dbReference type="ARBA" id="ARBA00022723"/>
    </source>
</evidence>